<comment type="catalytic activity">
    <reaction evidence="7">
        <text>ATP + H2O + polyamine-[polyamine-binding protein]Side 1 = ADP + phosphate + polyamineSide 2 + [polyamine-binding protein]Side 1.</text>
        <dbReference type="EC" id="7.6.2.11"/>
    </reaction>
</comment>
<evidence type="ECO:0000256" key="7">
    <source>
        <dbReference type="RuleBase" id="RU364083"/>
    </source>
</evidence>
<sequence length="374" mass="41091">MGFIELHEVTKSFGNNTVIKNLSLSVEEGSFLSFLGGSGCGKTTTLRMIAGFEIPTAGQILIEGKDVSRVPPAKRNLGMVFQNYALFPNMTVRKNIAFGLKIAKITKQEIHKRVDEMLALIHMESYGDRYPHQLSGGQQQRVALARAIAVRPKALLLDEPLSALDAKIRVQLRDDIRNIQQELGITTIYVTHDQEEAMSISERIAVMRNGRIEQTGTPFEIYNNPATSYVASFIGTLNLLEGPVVDAARGTVELNGTMVRTVSDLRGLEGKKVKLTVRPEALSVARDADAGSYPDVNTIAGTVEMVKFLGSTVRFVMKFGETFMFMDRFNNSQLVLPKKGDPIRVSFAIDACRLLPEGDAIAMPGSGDVEEMVH</sequence>
<dbReference type="FunFam" id="3.40.50.300:FF:000425">
    <property type="entry name" value="Probable ABC transporter, ATP-binding subunit"/>
    <property type="match status" value="1"/>
</dbReference>
<dbReference type="PROSITE" id="PS50893">
    <property type="entry name" value="ABC_TRANSPORTER_2"/>
    <property type="match status" value="1"/>
</dbReference>
<dbReference type="GO" id="GO:0005524">
    <property type="term" value="F:ATP binding"/>
    <property type="evidence" value="ECO:0007669"/>
    <property type="project" value="UniProtKB-KW"/>
</dbReference>
<dbReference type="Gene3D" id="2.40.50.100">
    <property type="match status" value="1"/>
</dbReference>
<dbReference type="InterPro" id="IPR005893">
    <property type="entry name" value="PotA-like"/>
</dbReference>
<accession>A0A3P3XQS1</accession>
<organism evidence="9">
    <name type="scientific">uncultured spirochete</name>
    <dbReference type="NCBI Taxonomy" id="156406"/>
    <lineage>
        <taxon>Bacteria</taxon>
        <taxon>Pseudomonadati</taxon>
        <taxon>Spirochaetota</taxon>
        <taxon>Spirochaetia</taxon>
        <taxon>Spirochaetales</taxon>
        <taxon>environmental samples</taxon>
    </lineage>
</organism>
<dbReference type="NCBIfam" id="TIGR01187">
    <property type="entry name" value="potA"/>
    <property type="match status" value="1"/>
</dbReference>
<evidence type="ECO:0000256" key="2">
    <source>
        <dbReference type="ARBA" id="ARBA00022475"/>
    </source>
</evidence>
<dbReference type="InterPro" id="IPR050093">
    <property type="entry name" value="ABC_SmlMolc_Importer"/>
</dbReference>
<dbReference type="AlphaFoldDB" id="A0A3P3XQS1"/>
<keyword evidence="9" id="KW-0378">Hydrolase</keyword>
<dbReference type="PANTHER" id="PTHR42781">
    <property type="entry name" value="SPERMIDINE/PUTRESCINE IMPORT ATP-BINDING PROTEIN POTA"/>
    <property type="match status" value="1"/>
</dbReference>
<dbReference type="SMART" id="SM00382">
    <property type="entry name" value="AAA"/>
    <property type="match status" value="1"/>
</dbReference>
<dbReference type="GO" id="GO:0016887">
    <property type="term" value="F:ATP hydrolysis activity"/>
    <property type="evidence" value="ECO:0007669"/>
    <property type="project" value="InterPro"/>
</dbReference>
<keyword evidence="2 7" id="KW-1003">Cell membrane</keyword>
<dbReference type="InterPro" id="IPR013611">
    <property type="entry name" value="Transp-assoc_OB_typ2"/>
</dbReference>
<comment type="subunit">
    <text evidence="7">The complex is composed of two ATP-binding proteins (PotA), two transmembrane proteins (PotB and PotC) and a solute-binding protein (PotD).</text>
</comment>
<keyword evidence="5 7" id="KW-1278">Translocase</keyword>
<dbReference type="InterPro" id="IPR008995">
    <property type="entry name" value="Mo/tungstate-bd_C_term_dom"/>
</dbReference>
<dbReference type="GO" id="GO:0015697">
    <property type="term" value="P:quaternary ammonium group transport"/>
    <property type="evidence" value="ECO:0007669"/>
    <property type="project" value="UniProtKB-ARBA"/>
</dbReference>
<evidence type="ECO:0000313" key="9">
    <source>
        <dbReference type="EMBL" id="SLM18590.1"/>
    </source>
</evidence>
<evidence type="ECO:0000256" key="3">
    <source>
        <dbReference type="ARBA" id="ARBA00022741"/>
    </source>
</evidence>
<keyword evidence="6 7" id="KW-0472">Membrane</keyword>
<protein>
    <recommendedName>
        <fullName evidence="7">Spermidine/putrescine import ATP-binding protein PotA</fullName>
        <ecNumber evidence="7">7.6.2.11</ecNumber>
    </recommendedName>
</protein>
<dbReference type="InterPro" id="IPR003439">
    <property type="entry name" value="ABC_transporter-like_ATP-bd"/>
</dbReference>
<evidence type="ECO:0000256" key="1">
    <source>
        <dbReference type="ARBA" id="ARBA00022448"/>
    </source>
</evidence>
<name>A0A3P3XQS1_9SPIR</name>
<reference evidence="9" key="1">
    <citation type="submission" date="2017-02" db="EMBL/GenBank/DDBJ databases">
        <authorList>
            <person name="Regsiter A."/>
            <person name="William W."/>
        </authorList>
    </citation>
    <scope>NUCLEOTIDE SEQUENCE</scope>
    <source>
        <strain evidence="9">BdmA 4</strain>
    </source>
</reference>
<gene>
    <name evidence="7 9" type="primary">potA</name>
    <name evidence="9" type="ORF">SPIRO4BDMA_50105</name>
</gene>
<evidence type="ECO:0000256" key="4">
    <source>
        <dbReference type="ARBA" id="ARBA00022840"/>
    </source>
</evidence>
<feature type="domain" description="ABC transporter" evidence="8">
    <location>
        <begin position="4"/>
        <end position="234"/>
    </location>
</feature>
<evidence type="ECO:0000259" key="8">
    <source>
        <dbReference type="PROSITE" id="PS50893"/>
    </source>
</evidence>
<dbReference type="InterPro" id="IPR017871">
    <property type="entry name" value="ABC_transporter-like_CS"/>
</dbReference>
<keyword evidence="3 7" id="KW-0547">Nucleotide-binding</keyword>
<dbReference type="Gene3D" id="3.40.50.300">
    <property type="entry name" value="P-loop containing nucleotide triphosphate hydrolases"/>
    <property type="match status" value="1"/>
</dbReference>
<dbReference type="PANTHER" id="PTHR42781:SF4">
    <property type="entry name" value="SPERMIDINE_PUTRESCINE IMPORT ATP-BINDING PROTEIN POTA"/>
    <property type="match status" value="1"/>
</dbReference>
<dbReference type="PROSITE" id="PS00211">
    <property type="entry name" value="ABC_TRANSPORTER_1"/>
    <property type="match status" value="1"/>
</dbReference>
<dbReference type="InterPro" id="IPR003593">
    <property type="entry name" value="AAA+_ATPase"/>
</dbReference>
<dbReference type="InterPro" id="IPR027417">
    <property type="entry name" value="P-loop_NTPase"/>
</dbReference>
<evidence type="ECO:0000256" key="6">
    <source>
        <dbReference type="ARBA" id="ARBA00023136"/>
    </source>
</evidence>
<comment type="function">
    <text evidence="7">Part of the ABC transporter complex PotABCD involved in spermidine/putrescine import. Responsible for energy coupling to the transport system.</text>
</comment>
<dbReference type="GO" id="GO:0015417">
    <property type="term" value="F:ABC-type polyamine transporter activity"/>
    <property type="evidence" value="ECO:0007669"/>
    <property type="project" value="UniProtKB-EC"/>
</dbReference>
<evidence type="ECO:0000256" key="5">
    <source>
        <dbReference type="ARBA" id="ARBA00022967"/>
    </source>
</evidence>
<dbReference type="SUPFAM" id="SSF52540">
    <property type="entry name" value="P-loop containing nucleoside triphosphate hydrolases"/>
    <property type="match status" value="1"/>
</dbReference>
<comment type="similarity">
    <text evidence="7">Belongs to the ABC transporter superfamily. Spermidine/putrescine importer (TC 3.A.1.11.1) family.</text>
</comment>
<dbReference type="EMBL" id="FWDO01000005">
    <property type="protein sequence ID" value="SLM18590.1"/>
    <property type="molecule type" value="Genomic_DNA"/>
</dbReference>
<dbReference type="Pfam" id="PF00005">
    <property type="entry name" value="ABC_tran"/>
    <property type="match status" value="1"/>
</dbReference>
<dbReference type="EC" id="7.6.2.11" evidence="7"/>
<dbReference type="GO" id="GO:0043190">
    <property type="term" value="C:ATP-binding cassette (ABC) transporter complex"/>
    <property type="evidence" value="ECO:0007669"/>
    <property type="project" value="InterPro"/>
</dbReference>
<keyword evidence="1 7" id="KW-0813">Transport</keyword>
<dbReference type="SUPFAM" id="SSF50331">
    <property type="entry name" value="MOP-like"/>
    <property type="match status" value="1"/>
</dbReference>
<proteinExistence type="inferred from homology"/>
<dbReference type="Pfam" id="PF08402">
    <property type="entry name" value="TOBE_2"/>
    <property type="match status" value="1"/>
</dbReference>
<keyword evidence="4 7" id="KW-0067">ATP-binding</keyword>